<comment type="caution">
    <text evidence="2">The sequence shown here is derived from an EMBL/GenBank/DDBJ whole genome shotgun (WGS) entry which is preliminary data.</text>
</comment>
<evidence type="ECO:0000313" key="2">
    <source>
        <dbReference type="EMBL" id="KAJ8711336.1"/>
    </source>
</evidence>
<evidence type="ECO:0000313" key="3">
    <source>
        <dbReference type="Proteomes" id="UP001231518"/>
    </source>
</evidence>
<dbReference type="CDD" id="cd01650">
    <property type="entry name" value="RT_nLTR_like"/>
    <property type="match status" value="1"/>
</dbReference>
<name>A0AAD7YDF1_MYTSE</name>
<dbReference type="PROSITE" id="PS50878">
    <property type="entry name" value="RT_POL"/>
    <property type="match status" value="1"/>
</dbReference>
<proteinExistence type="predicted"/>
<gene>
    <name evidence="2" type="ORF">PYW07_008578</name>
</gene>
<evidence type="ECO:0000259" key="1">
    <source>
        <dbReference type="PROSITE" id="PS50878"/>
    </source>
</evidence>
<dbReference type="GO" id="GO:0071897">
    <property type="term" value="P:DNA biosynthetic process"/>
    <property type="evidence" value="ECO:0007669"/>
    <property type="project" value="UniProtKB-ARBA"/>
</dbReference>
<organism evidence="2 3">
    <name type="scientific">Mythimna separata</name>
    <name type="common">Oriental armyworm</name>
    <name type="synonym">Pseudaletia separata</name>
    <dbReference type="NCBI Taxonomy" id="271217"/>
    <lineage>
        <taxon>Eukaryota</taxon>
        <taxon>Metazoa</taxon>
        <taxon>Ecdysozoa</taxon>
        <taxon>Arthropoda</taxon>
        <taxon>Hexapoda</taxon>
        <taxon>Insecta</taxon>
        <taxon>Pterygota</taxon>
        <taxon>Neoptera</taxon>
        <taxon>Endopterygota</taxon>
        <taxon>Lepidoptera</taxon>
        <taxon>Glossata</taxon>
        <taxon>Ditrysia</taxon>
        <taxon>Noctuoidea</taxon>
        <taxon>Noctuidae</taxon>
        <taxon>Noctuinae</taxon>
        <taxon>Hadenini</taxon>
        <taxon>Mythimna</taxon>
    </lineage>
</organism>
<dbReference type="AlphaFoldDB" id="A0AAD7YDF1"/>
<accession>A0AAD7YDF1</accession>
<feature type="domain" description="Reverse transcriptase" evidence="1">
    <location>
        <begin position="120"/>
        <end position="404"/>
    </location>
</feature>
<dbReference type="EMBL" id="JARGEI010000022">
    <property type="protein sequence ID" value="KAJ8711336.1"/>
    <property type="molecule type" value="Genomic_DNA"/>
</dbReference>
<sequence>MCNLDKKDNSGTDLLNKTQDSQSTLNSINNYFSKVGANLANNILSRTQNNESFLSKHLNLQHINPPLNSFMLHPTSENEVRRIIFNLKNTGSSGWDGITTKFLKKGVNIIVEPVTAICNICFATGTFPLALKRSVTIPIFKSGDRDMVSNYRPISLLPSLSKILEKLMNCRLKKYLELKGFLSSNQFGFREGRSTCDALHKLTSFVANGLDNKDKVLGVFLDLAKAFDTVSVPILIAKLEYMGIRGIPLALFRDYLRDRKQSVKMNDEYSQEVDIVYGVPQGSVLGPTLFLVYINDLCDLDIDKGQIITFADDTVLLFKAKTWADINSIANKGLRRVATWLDNNLLTFNAQKTMYISFSTSSKTQPLPGIINLKVHRCVNECETSCNCCSIINTTSTKYLGVVIDQHLDWKEQAKKLSARVRKLIYIFKMLRNVCSMQTRTTVYYSLCQSIISYCLTVWGGTSKTTMLVVERAQRALLKVMSFKDYRYPTDLLYKESKVLSVRKLFIQLLIVSQHKIKPDFGPRRRMDIVYKIPKCKTRFAQTFTNYLGPSIYNKISRKLKIRDLNFRECKKIIGEFLDEMDYLEVENMLR</sequence>
<protein>
    <recommendedName>
        <fullName evidence="1">Reverse transcriptase domain-containing protein</fullName>
    </recommendedName>
</protein>
<dbReference type="InterPro" id="IPR000477">
    <property type="entry name" value="RT_dom"/>
</dbReference>
<keyword evidence="3" id="KW-1185">Reference proteome</keyword>
<dbReference type="SUPFAM" id="SSF56672">
    <property type="entry name" value="DNA/RNA polymerases"/>
    <property type="match status" value="1"/>
</dbReference>
<reference evidence="2" key="1">
    <citation type="submission" date="2023-03" db="EMBL/GenBank/DDBJ databases">
        <title>Chromosome-level genomes of two armyworms, Mythimna separata and Mythimna loreyi, provide insights into the biosynthesis and reception of sex pheromones.</title>
        <authorList>
            <person name="Zhao H."/>
        </authorList>
    </citation>
    <scope>NUCLEOTIDE SEQUENCE</scope>
    <source>
        <strain evidence="2">BeijingLab</strain>
        <tissue evidence="2">Pupa</tissue>
    </source>
</reference>
<dbReference type="PANTHER" id="PTHR33332">
    <property type="entry name" value="REVERSE TRANSCRIPTASE DOMAIN-CONTAINING PROTEIN"/>
    <property type="match status" value="1"/>
</dbReference>
<dbReference type="InterPro" id="IPR043502">
    <property type="entry name" value="DNA/RNA_pol_sf"/>
</dbReference>
<dbReference type="Pfam" id="PF00078">
    <property type="entry name" value="RVT_1"/>
    <property type="match status" value="1"/>
</dbReference>
<dbReference type="Proteomes" id="UP001231518">
    <property type="component" value="Chromosome 21"/>
</dbReference>